<evidence type="ECO:0000256" key="4">
    <source>
        <dbReference type="ARBA" id="ARBA00023015"/>
    </source>
</evidence>
<feature type="compositionally biased region" description="Low complexity" evidence="6">
    <location>
        <begin position="307"/>
        <end position="320"/>
    </location>
</feature>
<keyword evidence="5" id="KW-0804">Transcription</keyword>
<feature type="compositionally biased region" description="Acidic residues" evidence="6">
    <location>
        <begin position="1146"/>
        <end position="1166"/>
    </location>
</feature>
<keyword evidence="1" id="KW-0489">Methyltransferase</keyword>
<feature type="region of interest" description="Disordered" evidence="6">
    <location>
        <begin position="1118"/>
        <end position="1166"/>
    </location>
</feature>
<feature type="compositionally biased region" description="Polar residues" evidence="6">
    <location>
        <begin position="238"/>
        <end position="256"/>
    </location>
</feature>
<dbReference type="GO" id="GO:0046976">
    <property type="term" value="F:histone H3K27 methyltransferase activity"/>
    <property type="evidence" value="ECO:0007669"/>
    <property type="project" value="TreeGrafter"/>
</dbReference>
<evidence type="ECO:0000313" key="9">
    <source>
        <dbReference type="EMBL" id="TVY64241.1"/>
    </source>
</evidence>
<dbReference type="InterPro" id="IPR026489">
    <property type="entry name" value="CXC_dom"/>
</dbReference>
<dbReference type="EMBL" id="QGMK01001794">
    <property type="protein sequence ID" value="TVY64241.1"/>
    <property type="molecule type" value="Genomic_DNA"/>
</dbReference>
<dbReference type="GO" id="GO:0005634">
    <property type="term" value="C:nucleus"/>
    <property type="evidence" value="ECO:0007669"/>
    <property type="project" value="TreeGrafter"/>
</dbReference>
<feature type="compositionally biased region" description="Basic and acidic residues" evidence="6">
    <location>
        <begin position="344"/>
        <end position="359"/>
    </location>
</feature>
<dbReference type="PROSITE" id="PS51633">
    <property type="entry name" value="CXC"/>
    <property type="match status" value="1"/>
</dbReference>
<feature type="domain" description="SET" evidence="7">
    <location>
        <begin position="944"/>
        <end position="1065"/>
    </location>
</feature>
<feature type="domain" description="CXC" evidence="8">
    <location>
        <begin position="818"/>
        <end position="929"/>
    </location>
</feature>
<evidence type="ECO:0000256" key="5">
    <source>
        <dbReference type="ARBA" id="ARBA00023163"/>
    </source>
</evidence>
<dbReference type="SUPFAM" id="SSF82199">
    <property type="entry name" value="SET domain"/>
    <property type="match status" value="1"/>
</dbReference>
<keyword evidence="10" id="KW-1185">Reference proteome</keyword>
<dbReference type="InterPro" id="IPR045318">
    <property type="entry name" value="EZH1/2-like"/>
</dbReference>
<protein>
    <submittedName>
        <fullName evidence="9">Histone-lysine N-methyltransferase EZH2</fullName>
    </submittedName>
</protein>
<dbReference type="Proteomes" id="UP000469558">
    <property type="component" value="Unassembled WGS sequence"/>
</dbReference>
<accession>A0A8T9BY42</accession>
<feature type="compositionally biased region" description="Polar residues" evidence="6">
    <location>
        <begin position="157"/>
        <end position="175"/>
    </location>
</feature>
<keyword evidence="2" id="KW-0808">Transferase</keyword>
<dbReference type="OrthoDB" id="6141102at2759"/>
<dbReference type="GO" id="GO:0031507">
    <property type="term" value="P:heterochromatin formation"/>
    <property type="evidence" value="ECO:0007669"/>
    <property type="project" value="TreeGrafter"/>
</dbReference>
<evidence type="ECO:0000259" key="8">
    <source>
        <dbReference type="PROSITE" id="PS51633"/>
    </source>
</evidence>
<dbReference type="InterPro" id="IPR001214">
    <property type="entry name" value="SET_dom"/>
</dbReference>
<feature type="compositionally biased region" description="Low complexity" evidence="6">
    <location>
        <begin position="119"/>
        <end position="142"/>
    </location>
</feature>
<dbReference type="Gene3D" id="2.170.270.10">
    <property type="entry name" value="SET domain"/>
    <property type="match status" value="1"/>
</dbReference>
<feature type="non-terminal residue" evidence="9">
    <location>
        <position position="1166"/>
    </location>
</feature>
<comment type="caution">
    <text evidence="9">The sequence shown here is derived from an EMBL/GenBank/DDBJ whole genome shotgun (WGS) entry which is preliminary data.</text>
</comment>
<proteinExistence type="predicted"/>
<evidence type="ECO:0000256" key="3">
    <source>
        <dbReference type="ARBA" id="ARBA00022691"/>
    </source>
</evidence>
<dbReference type="GO" id="GO:0003682">
    <property type="term" value="F:chromatin binding"/>
    <property type="evidence" value="ECO:0007669"/>
    <property type="project" value="TreeGrafter"/>
</dbReference>
<dbReference type="PANTHER" id="PTHR45747">
    <property type="entry name" value="HISTONE-LYSINE N-METHYLTRANSFERASE E(Z)"/>
    <property type="match status" value="1"/>
</dbReference>
<dbReference type="InterPro" id="IPR046341">
    <property type="entry name" value="SET_dom_sf"/>
</dbReference>
<evidence type="ECO:0000256" key="2">
    <source>
        <dbReference type="ARBA" id="ARBA00022679"/>
    </source>
</evidence>
<gene>
    <name evidence="9" type="primary">ezh2-b</name>
    <name evidence="9" type="ORF">LSUE1_G009672</name>
</gene>
<dbReference type="PANTHER" id="PTHR45747:SF4">
    <property type="entry name" value="HISTONE-LYSINE N-METHYLTRANSFERASE E(Z)"/>
    <property type="match status" value="1"/>
</dbReference>
<keyword evidence="3" id="KW-0949">S-adenosyl-L-methionine</keyword>
<evidence type="ECO:0000313" key="10">
    <source>
        <dbReference type="Proteomes" id="UP000469558"/>
    </source>
</evidence>
<dbReference type="CDD" id="cd10519">
    <property type="entry name" value="SET_EZH"/>
    <property type="match status" value="1"/>
</dbReference>
<organism evidence="9 10">
    <name type="scientific">Lachnellula suecica</name>
    <dbReference type="NCBI Taxonomy" id="602035"/>
    <lineage>
        <taxon>Eukaryota</taxon>
        <taxon>Fungi</taxon>
        <taxon>Dikarya</taxon>
        <taxon>Ascomycota</taxon>
        <taxon>Pezizomycotina</taxon>
        <taxon>Leotiomycetes</taxon>
        <taxon>Helotiales</taxon>
        <taxon>Lachnaceae</taxon>
        <taxon>Lachnellula</taxon>
    </lineage>
</organism>
<evidence type="ECO:0000256" key="6">
    <source>
        <dbReference type="SAM" id="MobiDB-lite"/>
    </source>
</evidence>
<dbReference type="PROSITE" id="PS50280">
    <property type="entry name" value="SET"/>
    <property type="match status" value="1"/>
</dbReference>
<sequence>MASEGIVDLTISEDEDDLPAPPQGSQRPQRPPRTSNVGGKLFIEISDEDSESSPTPTKPSSARRNPLPRSQRPNPRIPSPHTINGPSVAIPGDVPTRGRVRNLFAGNNQAFKENNAGPVSVKSSTLSASATATPPRATKSSTVLKNSSGPQVKGSPQYPSLNRQTRTSARLSPQEINDDESPRLRERAGNVPRPSLLGSPKAKLVSEPASSARTTPRASSRFTNSGINFSKLVEETTLAASESKTQSVSGTPQSQSENEKAPQLEEDSDEEAINPALPAEEIQPQPDLRPKKTSRINHASQSTIPDSSNSVASSSPIKASLAERRKNVQPTSSPRRRTSVSPRVEMRRNNLWKGKEPESSKSQQTHTIKSLEESLRSFEQSMKELHAVTVRHLLGDAREAEVSREHLFMDAVSPFASMKGIQLQPNDPVPKGAYVQKLDSYVQKGKGYNNTTKATKIRSIIVAQKIKSEISRVPKYSSHTFVQRNTLSADEDKLRFVPYLGDVDTKESNKRRLEKDLAEAYTAERSESSRVSEELSILRGYIDSWLEKLDIGCTKRTMEHFILSQDDEIDDAGLGKKARKVLLKSFGPALTSEDLTMASKLSQAFENVFDQPLAKVLLPADRLKEMTEAAKKSDRKSLDTPTKSLSAHLETFAALSCLICGAMECQSHGHYEWPMSPNGMDSDDEVEQPEYQYEKKNISLQADDMIRRYEERLTNESKETDSDAIDVPEEPCGKQCYQLKLDRGDYEFTAKNIDDLRHMLFTWEEEAKDNLSCNLATIMSLPCWQIYNEIQKIENEREIKIPGSPVAGRVKRPDWYDNKKKTLKHGFEDMTKAHLHQERSSMNPCAHPGRPCDSDCPCVRANILCEILCGCLDDCPRKFTGCDCSSYGRSCGSETCICIQMNRECGPQCVSCGAVSRLDPKNKFDDALFMTGCQSIALSRGVPKHLVMGESQLEGTGFGLYAAEPIRKGEFVSEYGGEIISTTEADRRGIIYDRKYLSFLFDLNSDWAIDAARLGNKTRFINHADNEKDGLNCEAKILFVNGEHRIKFQALCNIKEGEELLFNYGKKFAEKHGLSKKLPKIKEKKGVVVDDALDELDGVASRKRTSTNLNARGNLRGMRGMRGRGSRGGRGRGRARKSAPMRMPEVETEVEVDDEMPDVEVYADEE</sequence>
<feature type="compositionally biased region" description="Basic residues" evidence="6">
    <location>
        <begin position="1119"/>
        <end position="1139"/>
    </location>
</feature>
<dbReference type="GO" id="GO:0032259">
    <property type="term" value="P:methylation"/>
    <property type="evidence" value="ECO:0007669"/>
    <property type="project" value="UniProtKB-KW"/>
</dbReference>
<feature type="compositionally biased region" description="Polar residues" evidence="6">
    <location>
        <begin position="296"/>
        <end position="306"/>
    </location>
</feature>
<dbReference type="SMART" id="SM00317">
    <property type="entry name" value="SET"/>
    <property type="match status" value="1"/>
</dbReference>
<keyword evidence="4" id="KW-0805">Transcription regulation</keyword>
<dbReference type="AlphaFoldDB" id="A0A8T9BY42"/>
<feature type="compositionally biased region" description="Low complexity" evidence="6">
    <location>
        <begin position="208"/>
        <end position="221"/>
    </location>
</feature>
<name>A0A8T9BY42_9HELO</name>
<dbReference type="InterPro" id="IPR048360">
    <property type="entry name" value="Ezh2_CXC_fung"/>
</dbReference>
<reference evidence="9 10" key="1">
    <citation type="submission" date="2018-05" db="EMBL/GenBank/DDBJ databases">
        <title>Genome sequencing and assembly of the regulated plant pathogen Lachnellula willkommii and related sister species for the development of diagnostic species identification markers.</title>
        <authorList>
            <person name="Giroux E."/>
            <person name="Bilodeau G."/>
        </authorList>
    </citation>
    <scope>NUCLEOTIDE SEQUENCE [LARGE SCALE GENOMIC DNA]</scope>
    <source>
        <strain evidence="9 10">CBS 268.59</strain>
    </source>
</reference>
<dbReference type="Pfam" id="PF21509">
    <property type="entry name" value="Ezh2-like__CXC_fung"/>
    <property type="match status" value="1"/>
</dbReference>
<dbReference type="Pfam" id="PF00856">
    <property type="entry name" value="SET"/>
    <property type="match status" value="1"/>
</dbReference>
<evidence type="ECO:0000256" key="1">
    <source>
        <dbReference type="ARBA" id="ARBA00022603"/>
    </source>
</evidence>
<evidence type="ECO:0000259" key="7">
    <source>
        <dbReference type="PROSITE" id="PS50280"/>
    </source>
</evidence>
<feature type="region of interest" description="Disordered" evidence="6">
    <location>
        <begin position="1"/>
        <end position="370"/>
    </location>
</feature>